<evidence type="ECO:0008006" key="4">
    <source>
        <dbReference type="Google" id="ProtNLM"/>
    </source>
</evidence>
<feature type="compositionally biased region" description="Basic residues" evidence="1">
    <location>
        <begin position="12"/>
        <end position="21"/>
    </location>
</feature>
<dbReference type="Proteomes" id="UP000000763">
    <property type="component" value="Chromosome 10"/>
</dbReference>
<feature type="region of interest" description="Disordered" evidence="1">
    <location>
        <begin position="1"/>
        <end position="26"/>
    </location>
</feature>
<gene>
    <name evidence="2" type="primary">OSJNBa0061H20.12</name>
</gene>
<protein>
    <recommendedName>
        <fullName evidence="4">Retrotransposon, putative, centromere-specific</fullName>
    </recommendedName>
</protein>
<reference evidence="3" key="1">
    <citation type="journal article" date="2005" name="Nature">
        <title>The map-based sequence of the rice genome.</title>
        <authorList>
            <consortium name="International rice genome sequencing project (IRGSP)"/>
            <person name="Matsumoto T."/>
            <person name="Wu J."/>
            <person name="Kanamori H."/>
            <person name="Katayose Y."/>
            <person name="Fujisawa M."/>
            <person name="Namiki N."/>
            <person name="Mizuno H."/>
            <person name="Yamamoto K."/>
            <person name="Antonio B.A."/>
            <person name="Baba T."/>
            <person name="Sakata K."/>
            <person name="Nagamura Y."/>
            <person name="Aoki H."/>
            <person name="Arikawa K."/>
            <person name="Arita K."/>
            <person name="Bito T."/>
            <person name="Chiden Y."/>
            <person name="Fujitsuka N."/>
            <person name="Fukunaka R."/>
            <person name="Hamada M."/>
            <person name="Harada C."/>
            <person name="Hayashi A."/>
            <person name="Hijishita S."/>
            <person name="Honda M."/>
            <person name="Hosokawa S."/>
            <person name="Ichikawa Y."/>
            <person name="Idonuma A."/>
            <person name="Iijima M."/>
            <person name="Ikeda M."/>
            <person name="Ikeno M."/>
            <person name="Ito K."/>
            <person name="Ito S."/>
            <person name="Ito T."/>
            <person name="Ito Y."/>
            <person name="Ito Y."/>
            <person name="Iwabuchi A."/>
            <person name="Kamiya K."/>
            <person name="Karasawa W."/>
            <person name="Kurita K."/>
            <person name="Katagiri S."/>
            <person name="Kikuta A."/>
            <person name="Kobayashi H."/>
            <person name="Kobayashi N."/>
            <person name="Machita K."/>
            <person name="Maehara T."/>
            <person name="Masukawa M."/>
            <person name="Mizubayashi T."/>
            <person name="Mukai Y."/>
            <person name="Nagasaki H."/>
            <person name="Nagata Y."/>
            <person name="Naito S."/>
            <person name="Nakashima M."/>
            <person name="Nakama Y."/>
            <person name="Nakamichi Y."/>
            <person name="Nakamura M."/>
            <person name="Meguro A."/>
            <person name="Negishi M."/>
            <person name="Ohta I."/>
            <person name="Ohta T."/>
            <person name="Okamoto M."/>
            <person name="Ono N."/>
            <person name="Saji S."/>
            <person name="Sakaguchi M."/>
            <person name="Sakai K."/>
            <person name="Shibata M."/>
            <person name="Shimokawa T."/>
            <person name="Song J."/>
            <person name="Takazaki Y."/>
            <person name="Terasawa K."/>
            <person name="Tsugane M."/>
            <person name="Tsuji K."/>
            <person name="Ueda S."/>
            <person name="Waki K."/>
            <person name="Yamagata H."/>
            <person name="Yamamoto M."/>
            <person name="Yamamoto S."/>
            <person name="Yamane H."/>
            <person name="Yoshiki S."/>
            <person name="Yoshihara R."/>
            <person name="Yukawa K."/>
            <person name="Zhong H."/>
            <person name="Yano M."/>
            <person name="Yuan Q."/>
            <person name="Ouyang S."/>
            <person name="Liu J."/>
            <person name="Jones K.M."/>
            <person name="Gansberger K."/>
            <person name="Moffat K."/>
            <person name="Hill J."/>
            <person name="Bera J."/>
            <person name="Fadrosh D."/>
            <person name="Jin S."/>
            <person name="Johri S."/>
            <person name="Kim M."/>
            <person name="Overton L."/>
            <person name="Reardon M."/>
            <person name="Tsitrin T."/>
            <person name="Vuong H."/>
            <person name="Weaver B."/>
            <person name="Ciecko A."/>
            <person name="Tallon L."/>
            <person name="Jackson J."/>
            <person name="Pai G."/>
            <person name="Aken S.V."/>
            <person name="Utterback T."/>
            <person name="Reidmuller S."/>
            <person name="Feldblyum T."/>
            <person name="Hsiao J."/>
            <person name="Zismann V."/>
            <person name="Iobst S."/>
            <person name="de Vazeille A.R."/>
            <person name="Buell C.R."/>
            <person name="Ying K."/>
            <person name="Li Y."/>
            <person name="Lu T."/>
            <person name="Huang Y."/>
            <person name="Zhao Q."/>
            <person name="Feng Q."/>
            <person name="Zhang L."/>
            <person name="Zhu J."/>
            <person name="Weng Q."/>
            <person name="Mu J."/>
            <person name="Lu Y."/>
            <person name="Fan D."/>
            <person name="Liu Y."/>
            <person name="Guan J."/>
            <person name="Zhang Y."/>
            <person name="Yu S."/>
            <person name="Liu X."/>
            <person name="Zhang Y."/>
            <person name="Hong G."/>
            <person name="Han B."/>
            <person name="Choisne N."/>
            <person name="Demange N."/>
            <person name="Orjeda G."/>
            <person name="Samain S."/>
            <person name="Cattolico L."/>
            <person name="Pelletier E."/>
            <person name="Couloux A."/>
            <person name="Segurens B."/>
            <person name="Wincker P."/>
            <person name="D'Hont A."/>
            <person name="Scarpelli C."/>
            <person name="Weissenbach J."/>
            <person name="Salanoubat M."/>
            <person name="Quetier F."/>
            <person name="Yu Y."/>
            <person name="Kim H.R."/>
            <person name="Rambo T."/>
            <person name="Currie J."/>
            <person name="Collura K."/>
            <person name="Luo M."/>
            <person name="Yang T."/>
            <person name="Ammiraju J.S.S."/>
            <person name="Engler F."/>
            <person name="Soderlund C."/>
            <person name="Wing R.A."/>
            <person name="Palmer L.E."/>
            <person name="de la Bastide M."/>
            <person name="Spiegel L."/>
            <person name="Nascimento L."/>
            <person name="Zutavern T."/>
            <person name="O'Shaughnessy A."/>
            <person name="Dike S."/>
            <person name="Dedhia N."/>
            <person name="Preston R."/>
            <person name="Balija V."/>
            <person name="McCombie W.R."/>
            <person name="Chow T."/>
            <person name="Chen H."/>
            <person name="Chung M."/>
            <person name="Chen C."/>
            <person name="Shaw J."/>
            <person name="Wu H."/>
            <person name="Hsiao K."/>
            <person name="Chao Y."/>
            <person name="Chu M."/>
            <person name="Cheng C."/>
            <person name="Hour A."/>
            <person name="Lee P."/>
            <person name="Lin S."/>
            <person name="Lin Y."/>
            <person name="Liou J."/>
            <person name="Liu S."/>
            <person name="Hsing Y."/>
            <person name="Raghuvanshi S."/>
            <person name="Mohanty A."/>
            <person name="Bharti A.K."/>
            <person name="Gaur A."/>
            <person name="Gupta V."/>
            <person name="Kumar D."/>
            <person name="Ravi V."/>
            <person name="Vij S."/>
            <person name="Kapur A."/>
            <person name="Khurana P."/>
            <person name="Khurana P."/>
            <person name="Khurana J.P."/>
            <person name="Tyagi A.K."/>
            <person name="Gaikwad K."/>
            <person name="Singh A."/>
            <person name="Dalal V."/>
            <person name="Srivastava S."/>
            <person name="Dixit A."/>
            <person name="Pal A.K."/>
            <person name="Ghazi I.A."/>
            <person name="Yadav M."/>
            <person name="Pandit A."/>
            <person name="Bhargava A."/>
            <person name="Sureshbabu K."/>
            <person name="Batra K."/>
            <person name="Sharma T.R."/>
            <person name="Mohapatra T."/>
            <person name="Singh N.K."/>
            <person name="Messing J."/>
            <person name="Nelson A.B."/>
            <person name="Fuks G."/>
            <person name="Kavchok S."/>
            <person name="Keizer G."/>
            <person name="Linton E."/>
            <person name="Llaca V."/>
            <person name="Song R."/>
            <person name="Tanyolac B."/>
            <person name="Young S."/>
            <person name="Ho-Il K."/>
            <person name="Hahn J.H."/>
            <person name="Sangsakoo G."/>
            <person name="Vanavichit A."/>
            <person name="de Mattos Luiz.A.T."/>
            <person name="Zimmer P.D."/>
            <person name="Malone G."/>
            <person name="Dellagostin O."/>
            <person name="de Oliveira A.C."/>
            <person name="Bevan M."/>
            <person name="Bancroft I."/>
            <person name="Minx P."/>
            <person name="Cordum H."/>
            <person name="Wilson R."/>
            <person name="Cheng Z."/>
            <person name="Jin W."/>
            <person name="Jiang J."/>
            <person name="Leong S.A."/>
            <person name="Iwama H."/>
            <person name="Gojobori T."/>
            <person name="Itoh T."/>
            <person name="Niimura Y."/>
            <person name="Fujii Y."/>
            <person name="Habara T."/>
            <person name="Sakai H."/>
            <person name="Sato Y."/>
            <person name="Wilson G."/>
            <person name="Kumar K."/>
            <person name="McCouch S."/>
            <person name="Juretic N."/>
            <person name="Hoen D."/>
            <person name="Wright S."/>
            <person name="Bruskiewich R."/>
            <person name="Bureau T."/>
            <person name="Miyao A."/>
            <person name="Hirochika H."/>
            <person name="Nishikawa T."/>
            <person name="Kadowaki K."/>
            <person name="Sugiura M."/>
            <person name="Burr B."/>
            <person name="Sasaki T."/>
        </authorList>
    </citation>
    <scope>NUCLEOTIDE SEQUENCE [LARGE SCALE GENOMIC DNA]</scope>
    <source>
        <strain evidence="3">cv. Nipponbare</strain>
    </source>
</reference>
<evidence type="ECO:0000313" key="2">
    <source>
        <dbReference type="EMBL" id="AAM08848.1"/>
    </source>
</evidence>
<organism evidence="2 3">
    <name type="scientific">Oryza sativa subsp. japonica</name>
    <name type="common">Rice</name>
    <dbReference type="NCBI Taxonomy" id="39947"/>
    <lineage>
        <taxon>Eukaryota</taxon>
        <taxon>Viridiplantae</taxon>
        <taxon>Streptophyta</taxon>
        <taxon>Embryophyta</taxon>
        <taxon>Tracheophyta</taxon>
        <taxon>Spermatophyta</taxon>
        <taxon>Magnoliopsida</taxon>
        <taxon>Liliopsida</taxon>
        <taxon>Poales</taxon>
        <taxon>Poaceae</taxon>
        <taxon>BOP clade</taxon>
        <taxon>Oryzoideae</taxon>
        <taxon>Oryzeae</taxon>
        <taxon>Oryzinae</taxon>
        <taxon>Oryza</taxon>
        <taxon>Oryza sativa</taxon>
    </lineage>
</organism>
<accession>A0A5S6RC48</accession>
<reference evidence="3" key="2">
    <citation type="journal article" date="2008" name="Nucleic Acids Res.">
        <title>The rice annotation project database (RAP-DB): 2008 update.</title>
        <authorList>
            <consortium name="The rice annotation project (RAP)"/>
        </authorList>
    </citation>
    <scope>GENOME REANNOTATION</scope>
    <source>
        <strain evidence="3">cv. Nipponbare</strain>
    </source>
</reference>
<dbReference type="EMBL" id="AC113337">
    <property type="protein sequence ID" value="AAM08848.1"/>
    <property type="molecule type" value="Genomic_DNA"/>
</dbReference>
<evidence type="ECO:0000313" key="3">
    <source>
        <dbReference type="Proteomes" id="UP000000763"/>
    </source>
</evidence>
<dbReference type="AlphaFoldDB" id="A0A5S6RC48"/>
<sequence length="152" mass="17462">MAGLSKGIRDHHAQHRHLRRVMRNDQHDQDEVSDIVLGKIKYGLPYFEGNYNPHVYINWELAVDSKFKKHGLSEKQKEVHNHEMEERDMKEPIVPLFTLKVEAPPSSEEGIKGIRLICISKFNNPRRGVSIAKAQHNVSYGCNQIVNVSPKS</sequence>
<evidence type="ECO:0000256" key="1">
    <source>
        <dbReference type="SAM" id="MobiDB-lite"/>
    </source>
</evidence>
<proteinExistence type="predicted"/>
<name>A0A5S6RC48_ORYSJ</name>